<dbReference type="EMBL" id="SRLO01000172">
    <property type="protein sequence ID" value="TNN69711.1"/>
    <property type="molecule type" value="Genomic_DNA"/>
</dbReference>
<dbReference type="AlphaFoldDB" id="A0A4Z2HVU4"/>
<accession>A0A4Z2HVU4</accession>
<gene>
    <name evidence="2" type="ORF">EYF80_020075</name>
</gene>
<evidence type="ECO:0000313" key="2">
    <source>
        <dbReference type="EMBL" id="TNN69711.1"/>
    </source>
</evidence>
<protein>
    <submittedName>
        <fullName evidence="2">Uncharacterized protein</fullName>
    </submittedName>
</protein>
<evidence type="ECO:0000256" key="1">
    <source>
        <dbReference type="SAM" id="MobiDB-lite"/>
    </source>
</evidence>
<proteinExistence type="predicted"/>
<dbReference type="Proteomes" id="UP000314294">
    <property type="component" value="Unassembled WGS sequence"/>
</dbReference>
<evidence type="ECO:0000313" key="3">
    <source>
        <dbReference type="Proteomes" id="UP000314294"/>
    </source>
</evidence>
<comment type="caution">
    <text evidence="2">The sequence shown here is derived from an EMBL/GenBank/DDBJ whole genome shotgun (WGS) entry which is preliminary data.</text>
</comment>
<feature type="region of interest" description="Disordered" evidence="1">
    <location>
        <begin position="1"/>
        <end position="45"/>
    </location>
</feature>
<feature type="compositionally biased region" description="Basic and acidic residues" evidence="1">
    <location>
        <begin position="23"/>
        <end position="36"/>
    </location>
</feature>
<organism evidence="2 3">
    <name type="scientific">Liparis tanakae</name>
    <name type="common">Tanaka's snailfish</name>
    <dbReference type="NCBI Taxonomy" id="230148"/>
    <lineage>
        <taxon>Eukaryota</taxon>
        <taxon>Metazoa</taxon>
        <taxon>Chordata</taxon>
        <taxon>Craniata</taxon>
        <taxon>Vertebrata</taxon>
        <taxon>Euteleostomi</taxon>
        <taxon>Actinopterygii</taxon>
        <taxon>Neopterygii</taxon>
        <taxon>Teleostei</taxon>
        <taxon>Neoteleostei</taxon>
        <taxon>Acanthomorphata</taxon>
        <taxon>Eupercaria</taxon>
        <taxon>Perciformes</taxon>
        <taxon>Cottioidei</taxon>
        <taxon>Cottales</taxon>
        <taxon>Liparidae</taxon>
        <taxon>Liparis</taxon>
    </lineage>
</organism>
<keyword evidence="3" id="KW-1185">Reference proteome</keyword>
<feature type="region of interest" description="Disordered" evidence="1">
    <location>
        <begin position="57"/>
        <end position="91"/>
    </location>
</feature>
<name>A0A4Z2HVU4_9TELE</name>
<sequence>MHGQRNDLYPNPPHTNIAKTVAHKSESETDRKRTREQSCQARDQQQRCCGGRQYVEEMEGPWVDASPARPWGREGEKGGGGGQESKEKKGR</sequence>
<reference evidence="2 3" key="1">
    <citation type="submission" date="2019-03" db="EMBL/GenBank/DDBJ databases">
        <title>First draft genome of Liparis tanakae, snailfish: a comprehensive survey of snailfish specific genes.</title>
        <authorList>
            <person name="Kim W."/>
            <person name="Song I."/>
            <person name="Jeong J.-H."/>
            <person name="Kim D."/>
            <person name="Kim S."/>
            <person name="Ryu S."/>
            <person name="Song J.Y."/>
            <person name="Lee S.K."/>
        </authorList>
    </citation>
    <scope>NUCLEOTIDE SEQUENCE [LARGE SCALE GENOMIC DNA]</scope>
    <source>
        <tissue evidence="2">Muscle</tissue>
    </source>
</reference>